<dbReference type="PANTHER" id="PTHR23349:SF108">
    <property type="entry name" value="BHLH DOMAIN-CONTAINING PROTEIN"/>
    <property type="match status" value="1"/>
</dbReference>
<accession>A0A8X7XBJ3</accession>
<dbReference type="GO" id="GO:0000981">
    <property type="term" value="F:DNA-binding transcription factor activity, RNA polymerase II-specific"/>
    <property type="evidence" value="ECO:0007669"/>
    <property type="project" value="TreeGrafter"/>
</dbReference>
<feature type="non-terminal residue" evidence="1">
    <location>
        <position position="1"/>
    </location>
</feature>
<comment type="caution">
    <text evidence="1">The sequence shown here is derived from an EMBL/GenBank/DDBJ whole genome shotgun (WGS) entry which is preliminary data.</text>
</comment>
<protein>
    <submittedName>
        <fullName evidence="1">ASCL5 protein</fullName>
    </submittedName>
</protein>
<dbReference type="Proteomes" id="UP000886611">
    <property type="component" value="Unassembled WGS sequence"/>
</dbReference>
<evidence type="ECO:0000313" key="2">
    <source>
        <dbReference type="Proteomes" id="UP000886611"/>
    </source>
</evidence>
<gene>
    <name evidence="1" type="primary">Ascl5_0</name>
    <name evidence="1" type="ORF">GTO96_0000306</name>
</gene>
<dbReference type="EMBL" id="JAATIS010004040">
    <property type="protein sequence ID" value="KAG2463097.1"/>
    <property type="molecule type" value="Genomic_DNA"/>
</dbReference>
<dbReference type="Gene3D" id="4.10.280.10">
    <property type="entry name" value="Helix-loop-helix DNA-binding domain"/>
    <property type="match status" value="1"/>
</dbReference>
<dbReference type="GO" id="GO:0032502">
    <property type="term" value="P:developmental process"/>
    <property type="evidence" value="ECO:0007669"/>
    <property type="project" value="TreeGrafter"/>
</dbReference>
<dbReference type="InterPro" id="IPR036638">
    <property type="entry name" value="HLH_DNA-bd_sf"/>
</dbReference>
<dbReference type="SMART" id="SM00353">
    <property type="entry name" value="HLH"/>
    <property type="match status" value="1"/>
</dbReference>
<dbReference type="GO" id="GO:0046983">
    <property type="term" value="F:protein dimerization activity"/>
    <property type="evidence" value="ECO:0007669"/>
    <property type="project" value="InterPro"/>
</dbReference>
<dbReference type="Pfam" id="PF00010">
    <property type="entry name" value="HLH"/>
    <property type="match status" value="1"/>
</dbReference>
<sequence length="197" mass="22596">MVIQLCQEMNWSASGWQKMETDNYGLCTLTPVPLAGVNLSQPAPSSSSGILQAFERPVNYMDEFSTFPVHGQRTEHHYPYTECLYGDCYENAFFYPVSAPNFGHYDSQHEPAFIRKRNERERQRVKFVNEGYEKLRQHLPQEYAQKRLSKVETLRAAIKHIKHLQACLRVESTAASSMGAERADRTEAVMHGSGHRL</sequence>
<dbReference type="InterPro" id="IPR050283">
    <property type="entry name" value="E-box_TF_Regulators"/>
</dbReference>
<dbReference type="CDD" id="cd19745">
    <property type="entry name" value="bHLH_TS_ASCL3"/>
    <property type="match status" value="1"/>
</dbReference>
<dbReference type="SUPFAM" id="SSF47459">
    <property type="entry name" value="HLH, helix-loop-helix DNA-binding domain"/>
    <property type="match status" value="1"/>
</dbReference>
<evidence type="ECO:0000313" key="1">
    <source>
        <dbReference type="EMBL" id="KAG2463097.1"/>
    </source>
</evidence>
<dbReference type="PROSITE" id="PS50888">
    <property type="entry name" value="BHLH"/>
    <property type="match status" value="1"/>
</dbReference>
<dbReference type="GO" id="GO:0000977">
    <property type="term" value="F:RNA polymerase II transcription regulatory region sequence-specific DNA binding"/>
    <property type="evidence" value="ECO:0007669"/>
    <property type="project" value="TreeGrafter"/>
</dbReference>
<proteinExistence type="predicted"/>
<dbReference type="AlphaFoldDB" id="A0A8X7XBJ3"/>
<organism evidence="1 2">
    <name type="scientific">Polypterus senegalus</name>
    <name type="common">Senegal bichir</name>
    <dbReference type="NCBI Taxonomy" id="55291"/>
    <lineage>
        <taxon>Eukaryota</taxon>
        <taxon>Metazoa</taxon>
        <taxon>Chordata</taxon>
        <taxon>Craniata</taxon>
        <taxon>Vertebrata</taxon>
        <taxon>Euteleostomi</taxon>
        <taxon>Actinopterygii</taxon>
        <taxon>Polypteriformes</taxon>
        <taxon>Polypteridae</taxon>
        <taxon>Polypterus</taxon>
    </lineage>
</organism>
<reference evidence="1 2" key="1">
    <citation type="journal article" date="2021" name="Cell">
        <title>Tracing the genetic footprints of vertebrate landing in non-teleost ray-finned fishes.</title>
        <authorList>
            <person name="Bi X."/>
            <person name="Wang K."/>
            <person name="Yang L."/>
            <person name="Pan H."/>
            <person name="Jiang H."/>
            <person name="Wei Q."/>
            <person name="Fang M."/>
            <person name="Yu H."/>
            <person name="Zhu C."/>
            <person name="Cai Y."/>
            <person name="He Y."/>
            <person name="Gan X."/>
            <person name="Zeng H."/>
            <person name="Yu D."/>
            <person name="Zhu Y."/>
            <person name="Jiang H."/>
            <person name="Qiu Q."/>
            <person name="Yang H."/>
            <person name="Zhang Y.E."/>
            <person name="Wang W."/>
            <person name="Zhu M."/>
            <person name="He S."/>
            <person name="Zhang G."/>
        </authorList>
    </citation>
    <scope>NUCLEOTIDE SEQUENCE [LARGE SCALE GENOMIC DNA]</scope>
    <source>
        <strain evidence="1">Bchr_013</strain>
    </source>
</reference>
<keyword evidence="2" id="KW-1185">Reference proteome</keyword>
<dbReference type="PANTHER" id="PTHR23349">
    <property type="entry name" value="BASIC HELIX-LOOP-HELIX TRANSCRIPTION FACTOR, TWIST"/>
    <property type="match status" value="1"/>
</dbReference>
<dbReference type="InterPro" id="IPR011598">
    <property type="entry name" value="bHLH_dom"/>
</dbReference>
<feature type="non-terminal residue" evidence="1">
    <location>
        <position position="197"/>
    </location>
</feature>
<name>A0A8X7XBJ3_POLSE</name>